<evidence type="ECO:0000256" key="1">
    <source>
        <dbReference type="SAM" id="Phobius"/>
    </source>
</evidence>
<dbReference type="AlphaFoldDB" id="A0AAP8BI96"/>
<accession>A0AAP8BI96</accession>
<dbReference type="KEGG" id="bmyo:BG05_3492"/>
<dbReference type="EMBL" id="MRWU01000001">
    <property type="protein sequence ID" value="OSX97123.1"/>
    <property type="molecule type" value="Genomic_DNA"/>
</dbReference>
<protein>
    <submittedName>
        <fullName evidence="2">Uncharacterized protein</fullName>
    </submittedName>
</protein>
<keyword evidence="1" id="KW-0472">Membrane</keyword>
<name>A0AAP8BI96_BACMY</name>
<evidence type="ECO:0000313" key="3">
    <source>
        <dbReference type="Proteomes" id="UP000194131"/>
    </source>
</evidence>
<sequence>MANLIVMGLLINISIFNKKDNIFAYGGEMLNLINNLDYNGFRYINEHVKGNVYIDYLMIFFAEYAQYMFILLFMILWLNIKIEPV</sequence>
<dbReference type="Proteomes" id="UP000194131">
    <property type="component" value="Unassembled WGS sequence"/>
</dbReference>
<feature type="transmembrane region" description="Helical" evidence="1">
    <location>
        <begin position="56"/>
        <end position="80"/>
    </location>
</feature>
<gene>
    <name evidence="2" type="ORF">S3E15_00754</name>
</gene>
<organism evidence="2 3">
    <name type="scientific">Bacillus mycoides</name>
    <dbReference type="NCBI Taxonomy" id="1405"/>
    <lineage>
        <taxon>Bacteria</taxon>
        <taxon>Bacillati</taxon>
        <taxon>Bacillota</taxon>
        <taxon>Bacilli</taxon>
        <taxon>Bacillales</taxon>
        <taxon>Bacillaceae</taxon>
        <taxon>Bacillus</taxon>
        <taxon>Bacillus cereus group</taxon>
    </lineage>
</organism>
<evidence type="ECO:0000313" key="2">
    <source>
        <dbReference type="EMBL" id="OSX97123.1"/>
    </source>
</evidence>
<comment type="caution">
    <text evidence="2">The sequence shown here is derived from an EMBL/GenBank/DDBJ whole genome shotgun (WGS) entry which is preliminary data.</text>
</comment>
<reference evidence="2 3" key="1">
    <citation type="submission" date="2016-12" db="EMBL/GenBank/DDBJ databases">
        <title>Genome Sequences of Twelve Sporeforming Bacillus Species Isolated from Foods.</title>
        <authorList>
            <person name="De Jong A."/>
            <person name="Holsappel S."/>
            <person name="Kuipers O.P."/>
        </authorList>
    </citation>
    <scope>NUCLEOTIDE SEQUENCE [LARGE SCALE GENOMIC DNA]</scope>
    <source>
        <strain evidence="2 3">S3E15</strain>
    </source>
</reference>
<keyword evidence="1" id="KW-0812">Transmembrane</keyword>
<keyword evidence="1" id="KW-1133">Transmembrane helix</keyword>
<proteinExistence type="predicted"/>